<evidence type="ECO:0000256" key="1">
    <source>
        <dbReference type="ARBA" id="ARBA00023015"/>
    </source>
</evidence>
<accession>A0A1H3KSQ5</accession>
<protein>
    <submittedName>
        <fullName evidence="6">Transcriptional regulator, TetR family</fullName>
    </submittedName>
</protein>
<keyword evidence="7" id="KW-1185">Reference proteome</keyword>
<dbReference type="InterPro" id="IPR050109">
    <property type="entry name" value="HTH-type_TetR-like_transc_reg"/>
</dbReference>
<dbReference type="SUPFAM" id="SSF46689">
    <property type="entry name" value="Homeodomain-like"/>
    <property type="match status" value="1"/>
</dbReference>
<evidence type="ECO:0000313" key="6">
    <source>
        <dbReference type="EMBL" id="SDY55019.1"/>
    </source>
</evidence>
<dbReference type="Pfam" id="PF00440">
    <property type="entry name" value="TetR_N"/>
    <property type="match status" value="1"/>
</dbReference>
<dbReference type="STRING" id="381665.SAMN05216554_0675"/>
<keyword evidence="1" id="KW-0805">Transcription regulation</keyword>
<evidence type="ECO:0000256" key="4">
    <source>
        <dbReference type="PROSITE-ProRule" id="PRU00335"/>
    </source>
</evidence>
<dbReference type="InterPro" id="IPR009057">
    <property type="entry name" value="Homeodomain-like_sf"/>
</dbReference>
<dbReference type="AlphaFoldDB" id="A0A1H3KSQ5"/>
<organism evidence="6 7">
    <name type="scientific">Herbiconiux ginsengi</name>
    <dbReference type="NCBI Taxonomy" id="381665"/>
    <lineage>
        <taxon>Bacteria</taxon>
        <taxon>Bacillati</taxon>
        <taxon>Actinomycetota</taxon>
        <taxon>Actinomycetes</taxon>
        <taxon>Micrococcales</taxon>
        <taxon>Microbacteriaceae</taxon>
        <taxon>Herbiconiux</taxon>
    </lineage>
</organism>
<dbReference type="GO" id="GO:0000976">
    <property type="term" value="F:transcription cis-regulatory region binding"/>
    <property type="evidence" value="ECO:0007669"/>
    <property type="project" value="TreeGrafter"/>
</dbReference>
<proteinExistence type="predicted"/>
<evidence type="ECO:0000259" key="5">
    <source>
        <dbReference type="PROSITE" id="PS50977"/>
    </source>
</evidence>
<evidence type="ECO:0000256" key="2">
    <source>
        <dbReference type="ARBA" id="ARBA00023125"/>
    </source>
</evidence>
<keyword evidence="3" id="KW-0804">Transcription</keyword>
<dbReference type="PROSITE" id="PS50977">
    <property type="entry name" value="HTH_TETR_2"/>
    <property type="match status" value="1"/>
</dbReference>
<evidence type="ECO:0000256" key="3">
    <source>
        <dbReference type="ARBA" id="ARBA00023163"/>
    </source>
</evidence>
<reference evidence="6 7" key="1">
    <citation type="submission" date="2016-10" db="EMBL/GenBank/DDBJ databases">
        <authorList>
            <person name="de Groot N.N."/>
        </authorList>
    </citation>
    <scope>NUCLEOTIDE SEQUENCE [LARGE SCALE GENOMIC DNA]</scope>
    <source>
        <strain evidence="6 7">CGMCC 4.3491</strain>
    </source>
</reference>
<feature type="DNA-binding region" description="H-T-H motif" evidence="4">
    <location>
        <begin position="40"/>
        <end position="59"/>
    </location>
</feature>
<feature type="domain" description="HTH tetR-type" evidence="5">
    <location>
        <begin position="17"/>
        <end position="77"/>
    </location>
</feature>
<dbReference type="InterPro" id="IPR023772">
    <property type="entry name" value="DNA-bd_HTH_TetR-type_CS"/>
</dbReference>
<dbReference type="Gene3D" id="1.10.357.10">
    <property type="entry name" value="Tetracycline Repressor, domain 2"/>
    <property type="match status" value="1"/>
</dbReference>
<dbReference type="PROSITE" id="PS01081">
    <property type="entry name" value="HTH_TETR_1"/>
    <property type="match status" value="1"/>
</dbReference>
<gene>
    <name evidence="6" type="ORF">SAMN05216554_0675</name>
</gene>
<dbReference type="PRINTS" id="PR00455">
    <property type="entry name" value="HTHTETR"/>
</dbReference>
<evidence type="ECO:0000313" key="7">
    <source>
        <dbReference type="Proteomes" id="UP000198891"/>
    </source>
</evidence>
<dbReference type="Proteomes" id="UP000198891">
    <property type="component" value="Unassembled WGS sequence"/>
</dbReference>
<name>A0A1H3KSQ5_9MICO</name>
<keyword evidence="2 4" id="KW-0238">DNA-binding</keyword>
<dbReference type="PANTHER" id="PTHR30055:SF238">
    <property type="entry name" value="MYCOFACTOCIN BIOSYNTHESIS TRANSCRIPTIONAL REGULATOR MFTR-RELATED"/>
    <property type="match status" value="1"/>
</dbReference>
<dbReference type="PANTHER" id="PTHR30055">
    <property type="entry name" value="HTH-TYPE TRANSCRIPTIONAL REGULATOR RUTR"/>
    <property type="match status" value="1"/>
</dbReference>
<dbReference type="InterPro" id="IPR001647">
    <property type="entry name" value="HTH_TetR"/>
</dbReference>
<dbReference type="GO" id="GO:0003700">
    <property type="term" value="F:DNA-binding transcription factor activity"/>
    <property type="evidence" value="ECO:0007669"/>
    <property type="project" value="TreeGrafter"/>
</dbReference>
<dbReference type="EMBL" id="FNPZ01000001">
    <property type="protein sequence ID" value="SDY55019.1"/>
    <property type="molecule type" value="Genomic_DNA"/>
</dbReference>
<sequence length="202" mass="21553">MSGNDITRMDPVGRWEPDAAGRLAQAALELYAERGFEQTTVLDIAERAGVTERTFFRHFADKREVLFDRSNTLQEGVVAAIAAAPADLPPLEVVGTAMEQAGVFLDDRRTYALQRSAAIAANPSLQERELLKMAHLAAAVTAALRARGVPAPAAGVAAQAGVAVFRLAFERWVFNPASVPFASCVRDTLAELRALAAPPPAS</sequence>